<dbReference type="AlphaFoldDB" id="A0A1T5MG31"/>
<keyword evidence="1" id="KW-0812">Transmembrane</keyword>
<name>A0A1T5MG31_9FIRM</name>
<dbReference type="EMBL" id="FUZT01000015">
    <property type="protein sequence ID" value="SKC87033.1"/>
    <property type="molecule type" value="Genomic_DNA"/>
</dbReference>
<dbReference type="Proteomes" id="UP000190285">
    <property type="component" value="Unassembled WGS sequence"/>
</dbReference>
<feature type="transmembrane region" description="Helical" evidence="1">
    <location>
        <begin position="20"/>
        <end position="37"/>
    </location>
</feature>
<reference evidence="2 3" key="1">
    <citation type="submission" date="2017-02" db="EMBL/GenBank/DDBJ databases">
        <authorList>
            <person name="Peterson S.W."/>
        </authorList>
    </citation>
    <scope>NUCLEOTIDE SEQUENCE [LARGE SCALE GENOMIC DNA]</scope>
    <source>
        <strain evidence="2 3">M1</strain>
    </source>
</reference>
<keyword evidence="1" id="KW-0472">Membrane</keyword>
<keyword evidence="1" id="KW-1133">Transmembrane helix</keyword>
<evidence type="ECO:0000256" key="1">
    <source>
        <dbReference type="SAM" id="Phobius"/>
    </source>
</evidence>
<sequence>MSGNLFDGLLGGFGKDNNLLLLLLIFFLFSGGDLFGGDCSGPHNRPHH</sequence>
<proteinExistence type="predicted"/>
<keyword evidence="3" id="KW-1185">Reference proteome</keyword>
<protein>
    <submittedName>
        <fullName evidence="2">Uncharacterized protein</fullName>
    </submittedName>
</protein>
<accession>A0A1T5MG31</accession>
<dbReference type="RefSeq" id="WP_170917558.1">
    <property type="nucleotide sequence ID" value="NZ_FUZT01000015.1"/>
</dbReference>
<evidence type="ECO:0000313" key="3">
    <source>
        <dbReference type="Proteomes" id="UP000190285"/>
    </source>
</evidence>
<gene>
    <name evidence="2" type="ORF">SAMN02194393_04623</name>
</gene>
<evidence type="ECO:0000313" key="2">
    <source>
        <dbReference type="EMBL" id="SKC87033.1"/>
    </source>
</evidence>
<organism evidence="2 3">
    <name type="scientific">Maledivibacter halophilus</name>
    <dbReference type="NCBI Taxonomy" id="36842"/>
    <lineage>
        <taxon>Bacteria</taxon>
        <taxon>Bacillati</taxon>
        <taxon>Bacillota</taxon>
        <taxon>Clostridia</taxon>
        <taxon>Peptostreptococcales</taxon>
        <taxon>Caminicellaceae</taxon>
        <taxon>Maledivibacter</taxon>
    </lineage>
</organism>